<accession>A0ABW5FER7</accession>
<dbReference type="PANTHER" id="PTHR33408">
    <property type="entry name" value="TRANSPOSASE"/>
    <property type="match status" value="1"/>
</dbReference>
<proteinExistence type="predicted"/>
<dbReference type="Proteomes" id="UP001597448">
    <property type="component" value="Unassembled WGS sequence"/>
</dbReference>
<dbReference type="InterPro" id="IPR008490">
    <property type="entry name" value="Transposase_InsH_N"/>
</dbReference>
<protein>
    <submittedName>
        <fullName evidence="2">Transposase</fullName>
    </submittedName>
</protein>
<organism evidence="2 3">
    <name type="scientific">Paenibacillus rhizoplanae</name>
    <dbReference type="NCBI Taxonomy" id="1917181"/>
    <lineage>
        <taxon>Bacteria</taxon>
        <taxon>Bacillati</taxon>
        <taxon>Bacillota</taxon>
        <taxon>Bacilli</taxon>
        <taxon>Bacillales</taxon>
        <taxon>Paenibacillaceae</taxon>
        <taxon>Paenibacillus</taxon>
    </lineage>
</organism>
<evidence type="ECO:0000259" key="1">
    <source>
        <dbReference type="Pfam" id="PF05598"/>
    </source>
</evidence>
<keyword evidence="3" id="KW-1185">Reference proteome</keyword>
<dbReference type="EMBL" id="JBHUKY010000054">
    <property type="protein sequence ID" value="MFD2413015.1"/>
    <property type="molecule type" value="Genomic_DNA"/>
</dbReference>
<evidence type="ECO:0000313" key="2">
    <source>
        <dbReference type="EMBL" id="MFD2413015.1"/>
    </source>
</evidence>
<feature type="domain" description="Transposase InsH N-terminal" evidence="1">
    <location>
        <begin position="1"/>
        <end position="49"/>
    </location>
</feature>
<sequence length="79" mass="9314">MLTKVINYAYTQRIYSSRQIAKAVRETIPFILLAGRQGPDFRTLNRFRSQRMKTVLETVFTAVLQFLADEKYILLERTL</sequence>
<dbReference type="Pfam" id="PF05598">
    <property type="entry name" value="DUF772"/>
    <property type="match status" value="1"/>
</dbReference>
<name>A0ABW5FER7_9BACL</name>
<gene>
    <name evidence="2" type="ORF">ACFSX3_24330</name>
</gene>
<dbReference type="RefSeq" id="WP_379313354.1">
    <property type="nucleotide sequence ID" value="NZ_JBHUKY010000054.1"/>
</dbReference>
<reference evidence="3" key="1">
    <citation type="journal article" date="2019" name="Int. J. Syst. Evol. Microbiol.">
        <title>The Global Catalogue of Microorganisms (GCM) 10K type strain sequencing project: providing services to taxonomists for standard genome sequencing and annotation.</title>
        <authorList>
            <consortium name="The Broad Institute Genomics Platform"/>
            <consortium name="The Broad Institute Genome Sequencing Center for Infectious Disease"/>
            <person name="Wu L."/>
            <person name="Ma J."/>
        </authorList>
    </citation>
    <scope>NUCLEOTIDE SEQUENCE [LARGE SCALE GENOMIC DNA]</scope>
    <source>
        <strain evidence="3">CCM 8725</strain>
    </source>
</reference>
<comment type="caution">
    <text evidence="2">The sequence shown here is derived from an EMBL/GenBank/DDBJ whole genome shotgun (WGS) entry which is preliminary data.</text>
</comment>
<evidence type="ECO:0000313" key="3">
    <source>
        <dbReference type="Proteomes" id="UP001597448"/>
    </source>
</evidence>
<dbReference type="PANTHER" id="PTHR33408:SF2">
    <property type="entry name" value="TRANSPOSASE DDE DOMAIN-CONTAINING PROTEIN"/>
    <property type="match status" value="1"/>
</dbReference>